<dbReference type="PANTHER" id="PTHR47331">
    <property type="entry name" value="PHD-TYPE DOMAIN-CONTAINING PROTEIN"/>
    <property type="match status" value="1"/>
</dbReference>
<accession>A0A182YSL8</accession>
<evidence type="ECO:0000313" key="2">
    <source>
        <dbReference type="Proteomes" id="UP000076408"/>
    </source>
</evidence>
<proteinExistence type="predicted"/>
<keyword evidence="2" id="KW-1185">Reference proteome</keyword>
<dbReference type="EnsemblMetazoa" id="ASTEI11454-RA">
    <property type="protein sequence ID" value="ASTEI11454-PA"/>
    <property type="gene ID" value="ASTEI11454"/>
</dbReference>
<sequence>MFYVSDLLDVILRFRSYPVALVGDIQSSLRTHPVSFFASNTSPHLRSQYGHVRSHAIIVPSYTHFALTSDEGSDYSPACSALKRNFYVDDFIGGADTVEDGLLLRKKLAGVLAKGRFELRKWASNRLDVLSGLRADQIGTQSLYQFIPNATVKTLGVCWKPESDELCFEPNVRDEPTALTRRSILSCIAK</sequence>
<organism evidence="1 2">
    <name type="scientific">Anopheles stephensi</name>
    <name type="common">Indo-Pakistan malaria mosquito</name>
    <dbReference type="NCBI Taxonomy" id="30069"/>
    <lineage>
        <taxon>Eukaryota</taxon>
        <taxon>Metazoa</taxon>
        <taxon>Ecdysozoa</taxon>
        <taxon>Arthropoda</taxon>
        <taxon>Hexapoda</taxon>
        <taxon>Insecta</taxon>
        <taxon>Pterygota</taxon>
        <taxon>Neoptera</taxon>
        <taxon>Endopterygota</taxon>
        <taxon>Diptera</taxon>
        <taxon>Nematocera</taxon>
        <taxon>Culicoidea</taxon>
        <taxon>Culicidae</taxon>
        <taxon>Anophelinae</taxon>
        <taxon>Anopheles</taxon>
    </lineage>
</organism>
<dbReference type="AlphaFoldDB" id="A0A182YSL8"/>
<name>A0A182YSL8_ANOST</name>
<dbReference type="Proteomes" id="UP000076408">
    <property type="component" value="Unassembled WGS sequence"/>
</dbReference>
<protein>
    <recommendedName>
        <fullName evidence="3">Reverse transcriptase domain-containing protein</fullName>
    </recommendedName>
</protein>
<dbReference type="STRING" id="30069.A0A182YSL8"/>
<reference evidence="2" key="1">
    <citation type="journal article" date="2014" name="Genome Biol.">
        <title>Genome analysis of a major urban malaria vector mosquito, Anopheles stephensi.</title>
        <authorList>
            <person name="Jiang X."/>
            <person name="Peery A."/>
            <person name="Hall A.B."/>
            <person name="Sharma A."/>
            <person name="Chen X.G."/>
            <person name="Waterhouse R.M."/>
            <person name="Komissarov A."/>
            <person name="Riehle M.M."/>
            <person name="Shouche Y."/>
            <person name="Sharakhova M.V."/>
            <person name="Lawson D."/>
            <person name="Pakpour N."/>
            <person name="Arensburger P."/>
            <person name="Davidson V.L."/>
            <person name="Eiglmeier K."/>
            <person name="Emrich S."/>
            <person name="George P."/>
            <person name="Kennedy R.C."/>
            <person name="Mane S.P."/>
            <person name="Maslen G."/>
            <person name="Oringanje C."/>
            <person name="Qi Y."/>
            <person name="Settlage R."/>
            <person name="Tojo M."/>
            <person name="Tubio J.M."/>
            <person name="Unger M.F."/>
            <person name="Wang B."/>
            <person name="Vernick K.D."/>
            <person name="Ribeiro J.M."/>
            <person name="James A.A."/>
            <person name="Michel K."/>
            <person name="Riehle M.A."/>
            <person name="Luckhart S."/>
            <person name="Sharakhov I.V."/>
            <person name="Tu Z."/>
        </authorList>
    </citation>
    <scope>NUCLEOTIDE SEQUENCE [LARGE SCALE GENOMIC DNA]</scope>
    <source>
        <strain evidence="2">Indian</strain>
    </source>
</reference>
<dbReference type="VEuPathDB" id="VectorBase:ASTEI20_037015"/>
<evidence type="ECO:0000313" key="1">
    <source>
        <dbReference type="EnsemblMetazoa" id="ASTEI11454-PA"/>
    </source>
</evidence>
<dbReference type="VEuPathDB" id="VectorBase:ASTEI11454"/>
<evidence type="ECO:0008006" key="3">
    <source>
        <dbReference type="Google" id="ProtNLM"/>
    </source>
</evidence>
<reference evidence="1" key="2">
    <citation type="submission" date="2020-05" db="UniProtKB">
        <authorList>
            <consortium name="EnsemblMetazoa"/>
        </authorList>
    </citation>
    <scope>IDENTIFICATION</scope>
    <source>
        <strain evidence="1">Indian</strain>
    </source>
</reference>